<accession>A0ABQ1YUS3</accession>
<keyword evidence="2" id="KW-1185">Reference proteome</keyword>
<gene>
    <name evidence="1" type="ORF">GCM10007423_29360</name>
</gene>
<dbReference type="InterPro" id="IPR014060">
    <property type="entry name" value="PglZ"/>
</dbReference>
<reference evidence="2" key="1">
    <citation type="journal article" date="2019" name="Int. J. Syst. Evol. Microbiol.">
        <title>The Global Catalogue of Microorganisms (GCM) 10K type strain sequencing project: providing services to taxonomists for standard genome sequencing and annotation.</title>
        <authorList>
            <consortium name="The Broad Institute Genomics Platform"/>
            <consortium name="The Broad Institute Genome Sequencing Center for Infectious Disease"/>
            <person name="Wu L."/>
            <person name="Ma J."/>
        </authorList>
    </citation>
    <scope>NUCLEOTIDE SEQUENCE [LARGE SCALE GENOMIC DNA]</scope>
    <source>
        <strain evidence="2">CGMCC 1.15288</strain>
    </source>
</reference>
<protein>
    <recommendedName>
        <fullName evidence="3">TIGR02687 family protein</fullName>
    </recommendedName>
</protein>
<dbReference type="Proteomes" id="UP000600214">
    <property type="component" value="Unassembled WGS sequence"/>
</dbReference>
<evidence type="ECO:0000313" key="1">
    <source>
        <dbReference type="EMBL" id="GGH36807.1"/>
    </source>
</evidence>
<comment type="caution">
    <text evidence="1">The sequence shown here is derived from an EMBL/GenBank/DDBJ whole genome shotgun (WGS) entry which is preliminary data.</text>
</comment>
<sequence length="834" mass="97172">MSRIEESLYKLFDEHRLVFWYDEKSEMTEDFEQMQLQGIEKVHVQQNPFEIKYRLVKTEPEQKFLLYFSDPRPAYEDNWLLDLELAHHVLQTDQEALFLQEMELGYHFRALVTEHLEFFKSKDRRIKLKDLATANDTHEGIRYKMLSIVFGVFNYHLSSFVLAHTAAFSDGNERLDKELKRYNLEGVYWKEIGKIYGYQSDKPSIFEFLIEVFERNFSLGRVTAISKESRLLLSQWRDSIQFRGSYHVISQKISEELPIAEKLQNATLDEIADDELFKLTDLKIIHTLQKAVIEQTIAPDKLNGIIKRRENKFWYRELEELYQALWHGSDLIALVKKHADTKYATFEEGVKDYAQNLYKVDQSYRKFILHYRASNQNRVLSELYERVDKIYSNDWLLHYNNNWQQRVDELDAWPNQNLNSQQLFFKNQVKPFLDKKQRLFVIISDALRYECGQELTAKLLSENKHLASIEPLISSLPSYTQLGMASMLPVKNTLSVQANSDTVLVDGMSSSGIQGRSKVLETNADVRATAIQAEEFMAKNSGQEGREFVKNYDLIYIYHNVIDKRGDDKMSEDTVFEGVEDEIKFLIDLVKKIGNMNGQNILITADHGFIYQHHTIDESDFTASVHSGEVWKENRRFVFGKNLTGDKSTKAFTASQLNLRGDVMALIPKSINRLRIKGAGSRFVHGGATLQEIVVPLIRVSKTRENTTRQVDVDIIRSSDRITTNLLSISFIQSELVSESVLPRQIQAGIYSDDQEEELLSDLFKYHFDFAEGSERQREVKHKFVLSSKASSKYRNKLVSLILKEPIEGTVKWKKYNEHKFTINISFTNDFDDF</sequence>
<evidence type="ECO:0000313" key="2">
    <source>
        <dbReference type="Proteomes" id="UP000600214"/>
    </source>
</evidence>
<proteinExistence type="predicted"/>
<dbReference type="NCBIfam" id="TIGR02687">
    <property type="entry name" value="BREX-1 system phosphatase PglZ type A"/>
    <property type="match status" value="1"/>
</dbReference>
<dbReference type="EMBL" id="BMIA01000002">
    <property type="protein sequence ID" value="GGH36807.1"/>
    <property type="molecule type" value="Genomic_DNA"/>
</dbReference>
<organism evidence="1 2">
    <name type="scientific">Dyadobacter endophyticus</name>
    <dbReference type="NCBI Taxonomy" id="1749036"/>
    <lineage>
        <taxon>Bacteria</taxon>
        <taxon>Pseudomonadati</taxon>
        <taxon>Bacteroidota</taxon>
        <taxon>Cytophagia</taxon>
        <taxon>Cytophagales</taxon>
        <taxon>Spirosomataceae</taxon>
        <taxon>Dyadobacter</taxon>
    </lineage>
</organism>
<dbReference type="RefSeq" id="WP_188933327.1">
    <property type="nucleotide sequence ID" value="NZ_BMIA01000002.1"/>
</dbReference>
<name>A0ABQ1YUS3_9BACT</name>
<dbReference type="Pfam" id="PF08665">
    <property type="entry name" value="PglZ"/>
    <property type="match status" value="1"/>
</dbReference>
<evidence type="ECO:0008006" key="3">
    <source>
        <dbReference type="Google" id="ProtNLM"/>
    </source>
</evidence>